<dbReference type="PaxDb" id="3880-AES80623"/>
<keyword evidence="1" id="KW-0472">Membrane</keyword>
<dbReference type="AlphaFoldDB" id="G7KV92"/>
<reference evidence="2 4" key="1">
    <citation type="journal article" date="2011" name="Nature">
        <title>The Medicago genome provides insight into the evolution of rhizobial symbioses.</title>
        <authorList>
            <person name="Young N.D."/>
            <person name="Debelle F."/>
            <person name="Oldroyd G.E."/>
            <person name="Geurts R."/>
            <person name="Cannon S.B."/>
            <person name="Udvardi M.K."/>
            <person name="Benedito V.A."/>
            <person name="Mayer K.F."/>
            <person name="Gouzy J."/>
            <person name="Schoof H."/>
            <person name="Van de Peer Y."/>
            <person name="Proost S."/>
            <person name="Cook D.R."/>
            <person name="Meyers B.C."/>
            <person name="Spannagl M."/>
            <person name="Cheung F."/>
            <person name="De Mita S."/>
            <person name="Krishnakumar V."/>
            <person name="Gundlach H."/>
            <person name="Zhou S."/>
            <person name="Mudge J."/>
            <person name="Bharti A.K."/>
            <person name="Murray J.D."/>
            <person name="Naoumkina M.A."/>
            <person name="Rosen B."/>
            <person name="Silverstein K.A."/>
            <person name="Tang H."/>
            <person name="Rombauts S."/>
            <person name="Zhao P.X."/>
            <person name="Zhou P."/>
            <person name="Barbe V."/>
            <person name="Bardou P."/>
            <person name="Bechner M."/>
            <person name="Bellec A."/>
            <person name="Berger A."/>
            <person name="Berges H."/>
            <person name="Bidwell S."/>
            <person name="Bisseling T."/>
            <person name="Choisne N."/>
            <person name="Couloux A."/>
            <person name="Denny R."/>
            <person name="Deshpande S."/>
            <person name="Dai X."/>
            <person name="Doyle J.J."/>
            <person name="Dudez A.M."/>
            <person name="Farmer A.D."/>
            <person name="Fouteau S."/>
            <person name="Franken C."/>
            <person name="Gibelin C."/>
            <person name="Gish J."/>
            <person name="Goldstein S."/>
            <person name="Gonzalez A.J."/>
            <person name="Green P.J."/>
            <person name="Hallab A."/>
            <person name="Hartog M."/>
            <person name="Hua A."/>
            <person name="Humphray S.J."/>
            <person name="Jeong D.H."/>
            <person name="Jing Y."/>
            <person name="Jocker A."/>
            <person name="Kenton S.M."/>
            <person name="Kim D.J."/>
            <person name="Klee K."/>
            <person name="Lai H."/>
            <person name="Lang C."/>
            <person name="Lin S."/>
            <person name="Macmil S.L."/>
            <person name="Magdelenat G."/>
            <person name="Matthews L."/>
            <person name="McCorrison J."/>
            <person name="Monaghan E.L."/>
            <person name="Mun J.H."/>
            <person name="Najar F.Z."/>
            <person name="Nicholson C."/>
            <person name="Noirot C."/>
            <person name="O'Bleness M."/>
            <person name="Paule C.R."/>
            <person name="Poulain J."/>
            <person name="Prion F."/>
            <person name="Qin B."/>
            <person name="Qu C."/>
            <person name="Retzel E.F."/>
            <person name="Riddle C."/>
            <person name="Sallet E."/>
            <person name="Samain S."/>
            <person name="Samson N."/>
            <person name="Sanders I."/>
            <person name="Saurat O."/>
            <person name="Scarpelli C."/>
            <person name="Schiex T."/>
            <person name="Segurens B."/>
            <person name="Severin A.J."/>
            <person name="Sherrier D.J."/>
            <person name="Shi R."/>
            <person name="Sims S."/>
            <person name="Singer S.R."/>
            <person name="Sinharoy S."/>
            <person name="Sterck L."/>
            <person name="Viollet A."/>
            <person name="Wang B.B."/>
            <person name="Wang K."/>
            <person name="Wang M."/>
            <person name="Wang X."/>
            <person name="Warfsmann J."/>
            <person name="Weissenbach J."/>
            <person name="White D.D."/>
            <person name="White J.D."/>
            <person name="Wiley G.B."/>
            <person name="Wincker P."/>
            <person name="Xing Y."/>
            <person name="Yang L."/>
            <person name="Yao Z."/>
            <person name="Ying F."/>
            <person name="Zhai J."/>
            <person name="Zhou L."/>
            <person name="Zuber A."/>
            <person name="Denarie J."/>
            <person name="Dixon R.A."/>
            <person name="May G.D."/>
            <person name="Schwartz D.C."/>
            <person name="Rogers J."/>
            <person name="Quetier F."/>
            <person name="Town C.D."/>
            <person name="Roe B.A."/>
        </authorList>
    </citation>
    <scope>NUCLEOTIDE SEQUENCE [LARGE SCALE GENOMIC DNA]</scope>
    <source>
        <strain evidence="2">A17</strain>
        <strain evidence="3 4">cv. Jemalong A17</strain>
    </source>
</reference>
<keyword evidence="4" id="KW-1185">Reference proteome</keyword>
<evidence type="ECO:0000313" key="2">
    <source>
        <dbReference type="EMBL" id="AES80623.1"/>
    </source>
</evidence>
<proteinExistence type="predicted"/>
<sequence>MTSKKFVTNSTRSSSPMILFHDSMWMDQNLFPKNQVFLLNMNPTSLVLKVKKSLLLFQLTTRLFSPTRVGNSFHLPYVMFGPILFNVWPSFTFILMMLSSIPSLGKKIPHLVIIRRVMLTCALKISNKFYIEKITFETFKTSDVQFPRKNFYIWFLNLCPKGTSWNFPKKNTSFSTFVIVHNQTQGAVDKKYHVSF</sequence>
<evidence type="ECO:0000313" key="4">
    <source>
        <dbReference type="Proteomes" id="UP000002051"/>
    </source>
</evidence>
<dbReference type="HOGENOM" id="CLU_1392092_0_0_1"/>
<dbReference type="Proteomes" id="UP000002051">
    <property type="component" value="Unassembled WGS sequence"/>
</dbReference>
<keyword evidence="1" id="KW-1133">Transmembrane helix</keyword>
<reference evidence="3" key="3">
    <citation type="submission" date="2015-04" db="UniProtKB">
        <authorList>
            <consortium name="EnsemblPlants"/>
        </authorList>
    </citation>
    <scope>IDENTIFICATION</scope>
    <source>
        <strain evidence="3">cv. Jemalong A17</strain>
    </source>
</reference>
<protein>
    <submittedName>
        <fullName evidence="2">Transmembrane protein, putative</fullName>
    </submittedName>
</protein>
<dbReference type="EnsemblPlants" id="AES80623">
    <property type="protein sequence ID" value="AES80623"/>
    <property type="gene ID" value="MTR_7g082830"/>
</dbReference>
<organism evidence="2 4">
    <name type="scientific">Medicago truncatula</name>
    <name type="common">Barrel medic</name>
    <name type="synonym">Medicago tribuloides</name>
    <dbReference type="NCBI Taxonomy" id="3880"/>
    <lineage>
        <taxon>Eukaryota</taxon>
        <taxon>Viridiplantae</taxon>
        <taxon>Streptophyta</taxon>
        <taxon>Embryophyta</taxon>
        <taxon>Tracheophyta</taxon>
        <taxon>Spermatophyta</taxon>
        <taxon>Magnoliopsida</taxon>
        <taxon>eudicotyledons</taxon>
        <taxon>Gunneridae</taxon>
        <taxon>Pentapetalae</taxon>
        <taxon>rosids</taxon>
        <taxon>fabids</taxon>
        <taxon>Fabales</taxon>
        <taxon>Fabaceae</taxon>
        <taxon>Papilionoideae</taxon>
        <taxon>50 kb inversion clade</taxon>
        <taxon>NPAAA clade</taxon>
        <taxon>Hologalegina</taxon>
        <taxon>IRL clade</taxon>
        <taxon>Trifolieae</taxon>
        <taxon>Medicago</taxon>
    </lineage>
</organism>
<name>G7KV92_MEDTR</name>
<accession>G7KV92</accession>
<evidence type="ECO:0000313" key="3">
    <source>
        <dbReference type="EnsemblPlants" id="AES80623"/>
    </source>
</evidence>
<keyword evidence="1 2" id="KW-0812">Transmembrane</keyword>
<gene>
    <name evidence="2" type="ordered locus">MTR_7g082830</name>
</gene>
<evidence type="ECO:0000256" key="1">
    <source>
        <dbReference type="SAM" id="Phobius"/>
    </source>
</evidence>
<reference evidence="2 4" key="2">
    <citation type="journal article" date="2014" name="BMC Genomics">
        <title>An improved genome release (version Mt4.0) for the model legume Medicago truncatula.</title>
        <authorList>
            <person name="Tang H."/>
            <person name="Krishnakumar V."/>
            <person name="Bidwell S."/>
            <person name="Rosen B."/>
            <person name="Chan A."/>
            <person name="Zhou S."/>
            <person name="Gentzbittel L."/>
            <person name="Childs K.L."/>
            <person name="Yandell M."/>
            <person name="Gundlach H."/>
            <person name="Mayer K.F."/>
            <person name="Schwartz D.C."/>
            <person name="Town C.D."/>
        </authorList>
    </citation>
    <scope>GENOME REANNOTATION</scope>
    <source>
        <strain evidence="3 4">cv. Jemalong A17</strain>
    </source>
</reference>
<feature type="transmembrane region" description="Helical" evidence="1">
    <location>
        <begin position="77"/>
        <end position="98"/>
    </location>
</feature>
<dbReference type="EMBL" id="CM001223">
    <property type="protein sequence ID" value="AES80623.1"/>
    <property type="molecule type" value="Genomic_DNA"/>
</dbReference>